<protein>
    <submittedName>
        <fullName evidence="1">Uncharacterized protein</fullName>
    </submittedName>
</protein>
<dbReference type="AlphaFoldDB" id="A0A381WF07"/>
<accession>A0A381WF07</accession>
<gene>
    <name evidence="1" type="ORF">METZ01_LOCUS103745</name>
</gene>
<feature type="non-terminal residue" evidence="1">
    <location>
        <position position="59"/>
    </location>
</feature>
<reference evidence="1" key="1">
    <citation type="submission" date="2018-05" db="EMBL/GenBank/DDBJ databases">
        <authorList>
            <person name="Lanie J.A."/>
            <person name="Ng W.-L."/>
            <person name="Kazmierczak K.M."/>
            <person name="Andrzejewski T.M."/>
            <person name="Davidsen T.M."/>
            <person name="Wayne K.J."/>
            <person name="Tettelin H."/>
            <person name="Glass J.I."/>
            <person name="Rusch D."/>
            <person name="Podicherti R."/>
            <person name="Tsui H.-C.T."/>
            <person name="Winkler M.E."/>
        </authorList>
    </citation>
    <scope>NUCLEOTIDE SEQUENCE</scope>
</reference>
<sequence>MGFWRLRLVLLAAEELIAAGNQGRHFSVGHASGQHPEAAIGVHPLDPFDAQHVDRVFDS</sequence>
<evidence type="ECO:0000313" key="1">
    <source>
        <dbReference type="EMBL" id="SVA50891.1"/>
    </source>
</evidence>
<dbReference type="EMBL" id="UINC01011543">
    <property type="protein sequence ID" value="SVA50891.1"/>
    <property type="molecule type" value="Genomic_DNA"/>
</dbReference>
<organism evidence="1">
    <name type="scientific">marine metagenome</name>
    <dbReference type="NCBI Taxonomy" id="408172"/>
    <lineage>
        <taxon>unclassified sequences</taxon>
        <taxon>metagenomes</taxon>
        <taxon>ecological metagenomes</taxon>
    </lineage>
</organism>
<name>A0A381WF07_9ZZZZ</name>
<proteinExistence type="predicted"/>